<dbReference type="EMBL" id="UAVW01000016">
    <property type="protein sequence ID" value="SQB14852.1"/>
    <property type="molecule type" value="Genomic_DNA"/>
</dbReference>
<name>A0A2X2U9E3_9FIRM</name>
<proteinExistence type="predicted"/>
<reference evidence="1 2" key="1">
    <citation type="submission" date="2018-06" db="EMBL/GenBank/DDBJ databases">
        <authorList>
            <consortium name="Pathogen Informatics"/>
            <person name="Doyle S."/>
        </authorList>
    </citation>
    <scope>NUCLEOTIDE SEQUENCE [LARGE SCALE GENOMIC DNA]</scope>
    <source>
        <strain evidence="1 2">NCTC11224</strain>
    </source>
</reference>
<dbReference type="InterPro" id="IPR016187">
    <property type="entry name" value="CTDL_fold"/>
</dbReference>
<sequence length="351" mass="37892">MQNFDDLALAVASFGSTNKVIFDDIGLPSIMVGVPKMKYSDVITDGTQEVLPWWVVDGVEKEVIWVSKYPNIIKHDRAYSLPMVDPKASLNFDTALAACRKKGNGWHLNQNGVFAALNLWSQKNGTVPRGNTNWGKSYTHAHEKGITSYIDEEHDGGRTATGSGPVTWYHDHSPAGIADLCGNVWEWVSGMRLVDGEIQIIPYGNAMKSTCSMAADSTEWKAIKPDGTLVAPGTAGTLKVDLKTAGATPQIGTTLTNISSGEQWPSLPFKDLAAVSGGTIPKILIAMGMFPESSAIYGGDRFYARNDGERLPFRGSSFHNTSHGGASAVSLHGPRSHVNTNFGFRSAYVEL</sequence>
<organism evidence="1 2">
    <name type="scientific">Enterocloster clostridioformis</name>
    <dbReference type="NCBI Taxonomy" id="1531"/>
    <lineage>
        <taxon>Bacteria</taxon>
        <taxon>Bacillati</taxon>
        <taxon>Bacillota</taxon>
        <taxon>Clostridia</taxon>
        <taxon>Lachnospirales</taxon>
        <taxon>Lachnospiraceae</taxon>
        <taxon>Enterocloster</taxon>
    </lineage>
</organism>
<protein>
    <recommendedName>
        <fullName evidence="3">Sulfatase-modifying factor enzyme domain-containing protein</fullName>
    </recommendedName>
</protein>
<dbReference type="Proteomes" id="UP000251853">
    <property type="component" value="Unassembled WGS sequence"/>
</dbReference>
<dbReference type="InterPro" id="IPR042095">
    <property type="entry name" value="SUMF_sf"/>
</dbReference>
<dbReference type="SUPFAM" id="SSF56436">
    <property type="entry name" value="C-type lectin-like"/>
    <property type="match status" value="1"/>
</dbReference>
<gene>
    <name evidence="1" type="ORF">NCTC11224_03906</name>
</gene>
<accession>A0A2X2U9E3</accession>
<keyword evidence="2" id="KW-1185">Reference proteome</keyword>
<evidence type="ECO:0000313" key="2">
    <source>
        <dbReference type="Proteomes" id="UP000251853"/>
    </source>
</evidence>
<dbReference type="RefSeq" id="WP_112482678.1">
    <property type="nucleotide sequence ID" value="NZ_UAVW01000016.1"/>
</dbReference>
<evidence type="ECO:0008006" key="3">
    <source>
        <dbReference type="Google" id="ProtNLM"/>
    </source>
</evidence>
<evidence type="ECO:0000313" key="1">
    <source>
        <dbReference type="EMBL" id="SQB14852.1"/>
    </source>
</evidence>
<dbReference type="AlphaFoldDB" id="A0A2X2U9E3"/>
<dbReference type="Gene3D" id="3.90.1580.10">
    <property type="entry name" value="paralog of FGE (formylglycine-generating enzyme)"/>
    <property type="match status" value="1"/>
</dbReference>